<dbReference type="InterPro" id="IPR045886">
    <property type="entry name" value="ThiF/MoeB/HesA"/>
</dbReference>
<protein>
    <submittedName>
        <fullName evidence="2">Molybdopterin-synthase adenylyltransferase</fullName>
        <ecNumber evidence="2">2.7.7.80</ecNumber>
    </submittedName>
</protein>
<dbReference type="EC" id="2.7.7.80" evidence="2"/>
<keyword evidence="3" id="KW-1185">Reference proteome</keyword>
<dbReference type="GO" id="GO:0004792">
    <property type="term" value="F:thiosulfate-cyanide sulfurtransferase activity"/>
    <property type="evidence" value="ECO:0007669"/>
    <property type="project" value="TreeGrafter"/>
</dbReference>
<evidence type="ECO:0000259" key="1">
    <source>
        <dbReference type="Pfam" id="PF00899"/>
    </source>
</evidence>
<evidence type="ECO:0000313" key="2">
    <source>
        <dbReference type="EMBL" id="ASC71412.1"/>
    </source>
</evidence>
<dbReference type="GO" id="GO:0005737">
    <property type="term" value="C:cytoplasm"/>
    <property type="evidence" value="ECO:0007669"/>
    <property type="project" value="TreeGrafter"/>
</dbReference>
<sequence>MNSYLVYMHQEQVQAIYQNFIASGINTIRGIAFEFDDGDVFHIYTSEPKTQISGYPCASLIQFLDRLPTNEAGLAMAKQLRNTMQNNGVNSSRHILIILFSIEDGQLKHHVFASRAEGEFQEGVMKFLPGRSELYSRSKGILETSILENCKVGIVGLGSGGSSIAVELAKAGIGNFVLIDYDRLELANIARHVCGTGDLGRYKTKAVKDALYGKNPHIQVDSAELDINENLEQTKILLKDCNLIIAATDNDRSRFNLNSISLEYRIPTIFGRALTRAIGGDVLRVRPHQGPCLRCIFTKDFLATRKQEISTSTQARKDTPAYVSDEEVNATVQVGLSSDIVPISNMVVKLALVELSKGRASGIASLEEDLIANFYIWANRREQTYAEWPKMEYGSRTPSILRWYGAKWERNATCPACNEDHELLDEEDNIFAS</sequence>
<dbReference type="SUPFAM" id="SSF69572">
    <property type="entry name" value="Activating enzymes of the ubiquitin-like proteins"/>
    <property type="match status" value="1"/>
</dbReference>
<dbReference type="PANTHER" id="PTHR10953:SF102">
    <property type="entry name" value="ADENYLYLTRANSFERASE AND SULFURTRANSFERASE MOCS3"/>
    <property type="match status" value="1"/>
</dbReference>
<dbReference type="InterPro" id="IPR035985">
    <property type="entry name" value="Ubiquitin-activating_enz"/>
</dbReference>
<accession>A0A1Z3HM61</accession>
<dbReference type="PANTHER" id="PTHR10953">
    <property type="entry name" value="UBIQUITIN-ACTIVATING ENZYME E1"/>
    <property type="match status" value="1"/>
</dbReference>
<dbReference type="STRING" id="1641165.XM38_23030"/>
<dbReference type="Gene3D" id="3.40.50.720">
    <property type="entry name" value="NAD(P)-binding Rossmann-like Domain"/>
    <property type="match status" value="1"/>
</dbReference>
<dbReference type="Proteomes" id="UP000191901">
    <property type="component" value="Chromosome"/>
</dbReference>
<proteinExistence type="predicted"/>
<dbReference type="RefSeq" id="WP_080813144.1">
    <property type="nucleotide sequence ID" value="NZ_CP021983.2"/>
</dbReference>
<dbReference type="AlphaFoldDB" id="A0A1Z3HM61"/>
<keyword evidence="2" id="KW-0548">Nucleotidyltransferase</keyword>
<dbReference type="KEGG" id="hhg:XM38_023640"/>
<gene>
    <name evidence="2" type="primary">moeB</name>
    <name evidence="2" type="ORF">XM38_023640</name>
</gene>
<dbReference type="Pfam" id="PF00899">
    <property type="entry name" value="ThiF"/>
    <property type="match status" value="1"/>
</dbReference>
<reference evidence="2 3" key="1">
    <citation type="journal article" date="2016" name="Biochim. Biophys. Acta">
        <title>Characterization of red-shifted phycobilisomes isolated from the chlorophyll f-containing cyanobacterium Halomicronema hongdechloris.</title>
        <authorList>
            <person name="Li Y."/>
            <person name="Lin Y."/>
            <person name="Garvey C.J."/>
            <person name="Birch D."/>
            <person name="Corkery R.W."/>
            <person name="Loughlin P.C."/>
            <person name="Scheer H."/>
            <person name="Willows R.D."/>
            <person name="Chen M."/>
        </authorList>
    </citation>
    <scope>NUCLEOTIDE SEQUENCE [LARGE SCALE GENOMIC DNA]</scope>
    <source>
        <strain evidence="2 3">C2206</strain>
    </source>
</reference>
<dbReference type="EMBL" id="CP021983">
    <property type="protein sequence ID" value="ASC71412.1"/>
    <property type="molecule type" value="Genomic_DNA"/>
</dbReference>
<dbReference type="OrthoDB" id="2746358at2"/>
<evidence type="ECO:0000313" key="3">
    <source>
        <dbReference type="Proteomes" id="UP000191901"/>
    </source>
</evidence>
<dbReference type="InterPro" id="IPR000594">
    <property type="entry name" value="ThiF_NAD_FAD-bd"/>
</dbReference>
<dbReference type="GO" id="GO:0008641">
    <property type="term" value="F:ubiquitin-like modifier activating enzyme activity"/>
    <property type="evidence" value="ECO:0007669"/>
    <property type="project" value="InterPro"/>
</dbReference>
<organism evidence="2 3">
    <name type="scientific">Halomicronema hongdechloris C2206</name>
    <dbReference type="NCBI Taxonomy" id="1641165"/>
    <lineage>
        <taxon>Bacteria</taxon>
        <taxon>Bacillati</taxon>
        <taxon>Cyanobacteriota</taxon>
        <taxon>Cyanophyceae</taxon>
        <taxon>Nodosilineales</taxon>
        <taxon>Nodosilineaceae</taxon>
        <taxon>Halomicronema</taxon>
    </lineage>
</organism>
<keyword evidence="2" id="KW-0808">Transferase</keyword>
<dbReference type="GO" id="GO:0061605">
    <property type="term" value="F:molybdopterin-synthase adenylyltransferase activity"/>
    <property type="evidence" value="ECO:0007669"/>
    <property type="project" value="UniProtKB-EC"/>
</dbReference>
<name>A0A1Z3HM61_9CYAN</name>
<feature type="domain" description="THIF-type NAD/FAD binding fold" evidence="1">
    <location>
        <begin position="147"/>
        <end position="310"/>
    </location>
</feature>